<evidence type="ECO:0008006" key="3">
    <source>
        <dbReference type="Google" id="ProtNLM"/>
    </source>
</evidence>
<accession>A0A1G9T459</accession>
<evidence type="ECO:0000313" key="2">
    <source>
        <dbReference type="Proteomes" id="UP000214880"/>
    </source>
</evidence>
<evidence type="ECO:0000313" key="1">
    <source>
        <dbReference type="EMBL" id="SDM41845.1"/>
    </source>
</evidence>
<dbReference type="RefSeq" id="WP_092072431.1">
    <property type="nucleotide sequence ID" value="NZ_FNHB01000004.1"/>
</dbReference>
<dbReference type="SUPFAM" id="SSF56281">
    <property type="entry name" value="Metallo-hydrolase/oxidoreductase"/>
    <property type="match status" value="1"/>
</dbReference>
<gene>
    <name evidence="1" type="ORF">SAMN04488502_104192</name>
</gene>
<reference evidence="1 2" key="1">
    <citation type="submission" date="2016-10" db="EMBL/GenBank/DDBJ databases">
        <authorList>
            <person name="de Groot N.N."/>
        </authorList>
    </citation>
    <scope>NUCLEOTIDE SEQUENCE [LARGE SCALE GENOMIC DNA]</scope>
    <source>
        <strain evidence="1 2">DSM 1736</strain>
    </source>
</reference>
<dbReference type="Gene3D" id="3.60.15.10">
    <property type="entry name" value="Ribonuclease Z/Hydroxyacylglutathione hydrolase-like"/>
    <property type="match status" value="1"/>
</dbReference>
<dbReference type="Proteomes" id="UP000214880">
    <property type="component" value="Unassembled WGS sequence"/>
</dbReference>
<dbReference type="PANTHER" id="PTHR42967:SF1">
    <property type="entry name" value="MBL FOLD METALLO-HYDROLASE"/>
    <property type="match status" value="1"/>
</dbReference>
<dbReference type="OrthoDB" id="36975at2"/>
<protein>
    <recommendedName>
        <fullName evidence="3">L-ascorbate metabolism protein UlaG, beta-lactamase superfamily</fullName>
    </recommendedName>
</protein>
<dbReference type="STRING" id="146817.SAMN04488502_104192"/>
<organism evidence="1 2">
    <name type="scientific">Dendrosporobacter quercicolus</name>
    <dbReference type="NCBI Taxonomy" id="146817"/>
    <lineage>
        <taxon>Bacteria</taxon>
        <taxon>Bacillati</taxon>
        <taxon>Bacillota</taxon>
        <taxon>Negativicutes</taxon>
        <taxon>Selenomonadales</taxon>
        <taxon>Sporomusaceae</taxon>
        <taxon>Dendrosporobacter</taxon>
    </lineage>
</organism>
<keyword evidence="2" id="KW-1185">Reference proteome</keyword>
<dbReference type="EMBL" id="FNHB01000004">
    <property type="protein sequence ID" value="SDM41845.1"/>
    <property type="molecule type" value="Genomic_DNA"/>
</dbReference>
<dbReference type="InterPro" id="IPR036866">
    <property type="entry name" value="RibonucZ/Hydroxyglut_hydro"/>
</dbReference>
<dbReference type="AlphaFoldDB" id="A0A1G9T459"/>
<name>A0A1G9T459_9FIRM</name>
<proteinExistence type="predicted"/>
<dbReference type="PANTHER" id="PTHR42967">
    <property type="entry name" value="METAL DEPENDENT HYDROLASE"/>
    <property type="match status" value="1"/>
</dbReference>
<sequence length="240" mass="27633">MPSLEVHYLFNSGFAVKSGHNLLIFDYYLNTAVNLEQLIDNSENVWIFCSHRHADHYNPAIGQWQDKVCSYFLSDDIRYEEGIRQIKKEKVVFMTPYETAVSGALRVATYGSTDEGVSFYVEVDDWRLFHAGDLNWWHWKGDTAENIRLAEAAFRAEMTKIAHLNLDIAFFPVDSRLEEYRAAGVEVFCQTVTVSQLIAMHTRGKVWSPPPNFPGQQRNVTVWCPDQSGDKRIFAKEKDV</sequence>